<proteinExistence type="predicted"/>
<evidence type="ECO:0008006" key="3">
    <source>
        <dbReference type="Google" id="ProtNLM"/>
    </source>
</evidence>
<name>A0A1F2ULX7_9ACTN</name>
<dbReference type="AlphaFoldDB" id="A0A1F2ULX7"/>
<dbReference type="EMBL" id="MELI01000055">
    <property type="protein sequence ID" value="OFW33989.1"/>
    <property type="molecule type" value="Genomic_DNA"/>
</dbReference>
<gene>
    <name evidence="1" type="ORF">A2074_06175</name>
</gene>
<reference evidence="1 2" key="1">
    <citation type="journal article" date="2016" name="Nat. Commun.">
        <title>Thousands of microbial genomes shed light on interconnected biogeochemical processes in an aquifer system.</title>
        <authorList>
            <person name="Anantharaman K."/>
            <person name="Brown C.T."/>
            <person name="Hug L.A."/>
            <person name="Sharon I."/>
            <person name="Castelle C.J."/>
            <person name="Probst A.J."/>
            <person name="Thomas B.C."/>
            <person name="Singh A."/>
            <person name="Wilkins M.J."/>
            <person name="Karaoz U."/>
            <person name="Brodie E.L."/>
            <person name="Williams K.H."/>
            <person name="Hubbard S.S."/>
            <person name="Banfield J.F."/>
        </authorList>
    </citation>
    <scope>NUCLEOTIDE SEQUENCE [LARGE SCALE GENOMIC DNA]</scope>
</reference>
<comment type="caution">
    <text evidence="1">The sequence shown here is derived from an EMBL/GenBank/DDBJ whole genome shotgun (WGS) entry which is preliminary data.</text>
</comment>
<evidence type="ECO:0000313" key="2">
    <source>
        <dbReference type="Proteomes" id="UP000178086"/>
    </source>
</evidence>
<sequence>MAELFDFIRKSLLLSIGAIAFTAEKAQELVDELVEKGEITREQGFSMMKDVVEKGNDARKELRQNIKAEVKKVLDEADIPSRADVRNIEAKLDRLLLMQGRQASPDEGAGEEPAEAV</sequence>
<accession>A0A1F2ULX7</accession>
<organism evidence="1 2">
    <name type="scientific">Candidatus Aquicultor primus</name>
    <dbReference type="NCBI Taxonomy" id="1797195"/>
    <lineage>
        <taxon>Bacteria</taxon>
        <taxon>Bacillati</taxon>
        <taxon>Actinomycetota</taxon>
        <taxon>Candidatus Aquicultoria</taxon>
        <taxon>Candidatus Aquicultorales</taxon>
        <taxon>Candidatus Aquicultoraceae</taxon>
        <taxon>Candidatus Aquicultor</taxon>
    </lineage>
</organism>
<dbReference type="NCBIfam" id="NF047773">
    <property type="entry name" value="phas_rel_Lepto"/>
    <property type="match status" value="1"/>
</dbReference>
<dbReference type="InterPro" id="IPR008769">
    <property type="entry name" value="PhaF_PhaI"/>
</dbReference>
<protein>
    <recommendedName>
        <fullName evidence="3">Polyhydroxyalkanoate synthesis regulator phasin</fullName>
    </recommendedName>
</protein>
<dbReference type="PANTHER" id="PTHR38664">
    <property type="entry name" value="SLR0058 PROTEIN"/>
    <property type="match status" value="1"/>
</dbReference>
<dbReference type="Proteomes" id="UP000178086">
    <property type="component" value="Unassembled WGS sequence"/>
</dbReference>
<dbReference type="PANTHER" id="PTHR38664:SF1">
    <property type="entry name" value="SLR0058 PROTEIN"/>
    <property type="match status" value="1"/>
</dbReference>
<evidence type="ECO:0000313" key="1">
    <source>
        <dbReference type="EMBL" id="OFW33989.1"/>
    </source>
</evidence>